<dbReference type="Pfam" id="PF01424">
    <property type="entry name" value="R3H"/>
    <property type="match status" value="1"/>
</dbReference>
<accession>A0A0K2JJ01</accession>
<evidence type="ECO:0000313" key="3">
    <source>
        <dbReference type="Proteomes" id="UP000062963"/>
    </source>
</evidence>
<organism evidence="2 3">
    <name type="scientific">Spiroplasma kunkelii CR2-3x</name>
    <dbReference type="NCBI Taxonomy" id="273035"/>
    <lineage>
        <taxon>Bacteria</taxon>
        <taxon>Bacillati</taxon>
        <taxon>Mycoplasmatota</taxon>
        <taxon>Mollicutes</taxon>
        <taxon>Entomoplasmatales</taxon>
        <taxon>Spiroplasmataceae</taxon>
        <taxon>Spiroplasma</taxon>
    </lineage>
</organism>
<gene>
    <name evidence="2" type="ORF">SKUN_001714</name>
</gene>
<sequence>MIFIKKFKSQKKIREFLNNSNKNFFYKTELSTKLFFQRLEVTFFEINDIIFFCKEHLDSIIKDILLTKEYEMSFSYSNKQFLITLNIRGFKININIFNFVFILETLLHTYISRKFQNDFKFIIIFNYDKLILLEAVQSVVKRVLSSKKDQLLPVMNKEQRKLVHSNVLKFPEVISKSIGSENTRQIILKYNYKK</sequence>
<dbReference type="InterPro" id="IPR036867">
    <property type="entry name" value="R3H_dom_sf"/>
</dbReference>
<keyword evidence="3" id="KW-1185">Reference proteome</keyword>
<dbReference type="GO" id="GO:0003676">
    <property type="term" value="F:nucleic acid binding"/>
    <property type="evidence" value="ECO:0007669"/>
    <property type="project" value="UniProtKB-UniRule"/>
</dbReference>
<dbReference type="InterPro" id="IPR001374">
    <property type="entry name" value="R3H_dom"/>
</dbReference>
<dbReference type="SMART" id="SM00393">
    <property type="entry name" value="R3H"/>
    <property type="match status" value="1"/>
</dbReference>
<reference evidence="2 3" key="1">
    <citation type="journal article" date="2015" name="Genome Announc.">
        <title>Complete Genome Sequence of Spiroplasma kunkelii Strain CR2-3x, Causal Agent of Corn Stunt Disease in Zea mays L.</title>
        <authorList>
            <person name="Davis R.E."/>
            <person name="Shao J."/>
            <person name="Dally E.L."/>
            <person name="Zhao Y."/>
            <person name="Gasparich G.E."/>
            <person name="Gaynor B.J."/>
            <person name="Athey J.C."/>
            <person name="Harrison N.A."/>
            <person name="Donofrio N."/>
        </authorList>
    </citation>
    <scope>NUCLEOTIDE SEQUENCE [LARGE SCALE GENOMIC DNA]</scope>
    <source>
        <strain evidence="2 3">CR2-3x</strain>
    </source>
</reference>
<proteinExistence type="predicted"/>
<dbReference type="OrthoDB" id="9889543at2"/>
<protein>
    <recommendedName>
        <fullName evidence="1">R3H domain-containing protein</fullName>
    </recommendedName>
</protein>
<dbReference type="Proteomes" id="UP000062963">
    <property type="component" value="Chromosome"/>
</dbReference>
<dbReference type="STRING" id="273035.SKUN_001714"/>
<dbReference type="Gene3D" id="3.30.1370.50">
    <property type="entry name" value="R3H-like domain"/>
    <property type="match status" value="1"/>
</dbReference>
<name>A0A0K2JJ01_SPIKU</name>
<dbReference type="PATRIC" id="fig|273035.7.peg.2111"/>
<dbReference type="AlphaFoldDB" id="A0A0K2JJ01"/>
<dbReference type="RefSeq" id="WP_053391562.1">
    <property type="nucleotide sequence ID" value="NZ_CP010899.1"/>
</dbReference>
<dbReference type="EMBL" id="CP010899">
    <property type="protein sequence ID" value="ALA98570.1"/>
    <property type="molecule type" value="Genomic_DNA"/>
</dbReference>
<dbReference type="KEGG" id="skn:SKUN_001714"/>
<evidence type="ECO:0000313" key="2">
    <source>
        <dbReference type="EMBL" id="ALA98570.1"/>
    </source>
</evidence>
<feature type="domain" description="R3H" evidence="1">
    <location>
        <begin position="126"/>
        <end position="192"/>
    </location>
</feature>
<evidence type="ECO:0000259" key="1">
    <source>
        <dbReference type="PROSITE" id="PS51061"/>
    </source>
</evidence>
<dbReference type="PROSITE" id="PS51061">
    <property type="entry name" value="R3H"/>
    <property type="match status" value="1"/>
</dbReference>
<dbReference type="SUPFAM" id="SSF82708">
    <property type="entry name" value="R3H domain"/>
    <property type="match status" value="1"/>
</dbReference>